<organism evidence="1 2">
    <name type="scientific">Austropuccinia psidii MF-1</name>
    <dbReference type="NCBI Taxonomy" id="1389203"/>
    <lineage>
        <taxon>Eukaryota</taxon>
        <taxon>Fungi</taxon>
        <taxon>Dikarya</taxon>
        <taxon>Basidiomycota</taxon>
        <taxon>Pucciniomycotina</taxon>
        <taxon>Pucciniomycetes</taxon>
        <taxon>Pucciniales</taxon>
        <taxon>Sphaerophragmiaceae</taxon>
        <taxon>Austropuccinia</taxon>
    </lineage>
</organism>
<dbReference type="Proteomes" id="UP000765509">
    <property type="component" value="Unassembled WGS sequence"/>
</dbReference>
<reference evidence="1" key="1">
    <citation type="submission" date="2021-03" db="EMBL/GenBank/DDBJ databases">
        <title>Draft genome sequence of rust myrtle Austropuccinia psidii MF-1, a brazilian biotype.</title>
        <authorList>
            <person name="Quecine M.C."/>
            <person name="Pachon D.M.R."/>
            <person name="Bonatelli M.L."/>
            <person name="Correr F.H."/>
            <person name="Franceschini L.M."/>
            <person name="Leite T.F."/>
            <person name="Margarido G.R.A."/>
            <person name="Almeida C.A."/>
            <person name="Ferrarezi J.A."/>
            <person name="Labate C.A."/>
        </authorList>
    </citation>
    <scope>NUCLEOTIDE SEQUENCE</scope>
    <source>
        <strain evidence="1">MF-1</strain>
    </source>
</reference>
<dbReference type="EMBL" id="AVOT02015196">
    <property type="protein sequence ID" value="MBW0499297.1"/>
    <property type="molecule type" value="Genomic_DNA"/>
</dbReference>
<evidence type="ECO:0000313" key="1">
    <source>
        <dbReference type="EMBL" id="MBW0499297.1"/>
    </source>
</evidence>
<protein>
    <submittedName>
        <fullName evidence="1">Uncharacterized protein</fullName>
    </submittedName>
</protein>
<accession>A0A9Q3DC17</accession>
<keyword evidence="2" id="KW-1185">Reference proteome</keyword>
<comment type="caution">
    <text evidence="1">The sequence shown here is derived from an EMBL/GenBank/DDBJ whole genome shotgun (WGS) entry which is preliminary data.</text>
</comment>
<name>A0A9Q3DC17_9BASI</name>
<sequence>MGEAIEAIESQLGPLDSLKVSTLSLFLSIPHLHDQITFALNTQLAANRKLTVNVEDILDITQQLQGISTPIGNE</sequence>
<evidence type="ECO:0000313" key="2">
    <source>
        <dbReference type="Proteomes" id="UP000765509"/>
    </source>
</evidence>
<gene>
    <name evidence="1" type="ORF">O181_039012</name>
</gene>
<dbReference type="AlphaFoldDB" id="A0A9Q3DC17"/>
<proteinExistence type="predicted"/>